<feature type="transmembrane region" description="Helical" evidence="2">
    <location>
        <begin position="414"/>
        <end position="447"/>
    </location>
</feature>
<feature type="transmembrane region" description="Helical" evidence="2">
    <location>
        <begin position="47"/>
        <end position="65"/>
    </location>
</feature>
<keyword evidence="2" id="KW-0472">Membrane</keyword>
<feature type="transmembrane region" description="Helical" evidence="2">
    <location>
        <begin position="494"/>
        <end position="516"/>
    </location>
</feature>
<dbReference type="Proteomes" id="UP001486207">
    <property type="component" value="Unassembled WGS sequence"/>
</dbReference>
<feature type="transmembrane region" description="Helical" evidence="2">
    <location>
        <begin position="522"/>
        <end position="540"/>
    </location>
</feature>
<feature type="transmembrane region" description="Helical" evidence="2">
    <location>
        <begin position="262"/>
        <end position="282"/>
    </location>
</feature>
<evidence type="ECO:0000256" key="1">
    <source>
        <dbReference type="SAM" id="MobiDB-lite"/>
    </source>
</evidence>
<keyword evidence="2" id="KW-0812">Transmembrane</keyword>
<feature type="region of interest" description="Disordered" evidence="1">
    <location>
        <begin position="551"/>
        <end position="584"/>
    </location>
</feature>
<evidence type="ECO:0000313" key="3">
    <source>
        <dbReference type="EMBL" id="MER7371284.1"/>
    </source>
</evidence>
<feature type="transmembrane region" description="Helical" evidence="2">
    <location>
        <begin position="85"/>
        <end position="102"/>
    </location>
</feature>
<feature type="transmembrane region" description="Helical" evidence="2">
    <location>
        <begin position="134"/>
        <end position="158"/>
    </location>
</feature>
<sequence length="584" mass="60065">MTAPPRGTAAGRFWIRTVHALWLADVRRRLNLLTGAGPEAHRRRRTARAVVACGAAAVLGTLVVLGRTLGTLVPPGPGLRTDLATWTWTPVVLAFLAQTLSAEPAKARALVRPPDEDVLRTLPVSRAQLVTARLVIPAAGVAVGLLTAAAAVAVPWLMAGAEGRRALPVLLVHALGVAVSGVALRVTLVTAFMVRAVRVPHLPRLVVAAVVGGLIGVVASPVARALARGGGPSEAELTRIVGDAVTASRPAMWTELHRPGTIGWVATAYAAVTVLLGTCAVLRVRATVRRDAHPSPGDRLLAPSPGGRRTPWPSSPYRAVWRLTWLRLLRGHPQTVGGLARLQRWSVLLGAVCLGLVLTAGQPVWRLPFTAVAALFVAIALITTGEVAQVCGIEADRDCWDALRQSPRPTGAWVAAKVTAAAVAVGAVTAPLCLGAAALCGIAGAAAWARTVLAVGVVSLGAGCATVLTYFCVPRPEAFSDGRVTRAPAADVTEGVFVALFTVPVTAGAGLSAALADGTVETPAHCALLAASLAAGYAVLRVVAGRDLPAAGPGSAAHLPHDTPAAPSDRRPRPTRQQKAGTPQ</sequence>
<dbReference type="RefSeq" id="WP_190068963.1">
    <property type="nucleotide sequence ID" value="NZ_BNBM01000002.1"/>
</dbReference>
<name>A0ABV1XI61_9ACTN</name>
<evidence type="ECO:0008006" key="5">
    <source>
        <dbReference type="Google" id="ProtNLM"/>
    </source>
</evidence>
<feature type="transmembrane region" description="Helical" evidence="2">
    <location>
        <begin position="453"/>
        <end position="473"/>
    </location>
</feature>
<evidence type="ECO:0000313" key="4">
    <source>
        <dbReference type="Proteomes" id="UP001486207"/>
    </source>
</evidence>
<organism evidence="3 4">
    <name type="scientific">Streptomyces lanatus</name>
    <dbReference type="NCBI Taxonomy" id="66900"/>
    <lineage>
        <taxon>Bacteria</taxon>
        <taxon>Bacillati</taxon>
        <taxon>Actinomycetota</taxon>
        <taxon>Actinomycetes</taxon>
        <taxon>Kitasatosporales</taxon>
        <taxon>Streptomycetaceae</taxon>
        <taxon>Streptomyces</taxon>
    </lineage>
</organism>
<dbReference type="EMBL" id="JBEPFB010000001">
    <property type="protein sequence ID" value="MER7371284.1"/>
    <property type="molecule type" value="Genomic_DNA"/>
</dbReference>
<proteinExistence type="predicted"/>
<evidence type="ECO:0000256" key="2">
    <source>
        <dbReference type="SAM" id="Phobius"/>
    </source>
</evidence>
<feature type="transmembrane region" description="Helical" evidence="2">
    <location>
        <begin position="371"/>
        <end position="393"/>
    </location>
</feature>
<feature type="transmembrane region" description="Helical" evidence="2">
    <location>
        <begin position="345"/>
        <end position="365"/>
    </location>
</feature>
<keyword evidence="2" id="KW-1133">Transmembrane helix</keyword>
<feature type="transmembrane region" description="Helical" evidence="2">
    <location>
        <begin position="205"/>
        <end position="227"/>
    </location>
</feature>
<protein>
    <recommendedName>
        <fullName evidence="5">ABC-2 type transport system permease protein</fullName>
    </recommendedName>
</protein>
<feature type="transmembrane region" description="Helical" evidence="2">
    <location>
        <begin position="170"/>
        <end position="193"/>
    </location>
</feature>
<feature type="compositionally biased region" description="Polar residues" evidence="1">
    <location>
        <begin position="575"/>
        <end position="584"/>
    </location>
</feature>
<comment type="caution">
    <text evidence="3">The sequence shown here is derived from an EMBL/GenBank/DDBJ whole genome shotgun (WGS) entry which is preliminary data.</text>
</comment>
<keyword evidence="4" id="KW-1185">Reference proteome</keyword>
<reference evidence="3 4" key="1">
    <citation type="submission" date="2024-06" db="EMBL/GenBank/DDBJ databases">
        <title>The Natural Products Discovery Center: Release of the First 8490 Sequenced Strains for Exploring Actinobacteria Biosynthetic Diversity.</title>
        <authorList>
            <person name="Kalkreuter E."/>
            <person name="Kautsar S.A."/>
            <person name="Yang D."/>
            <person name="Bader C.D."/>
            <person name="Teijaro C.N."/>
            <person name="Fluegel L."/>
            <person name="Davis C.M."/>
            <person name="Simpson J.R."/>
            <person name="Lauterbach L."/>
            <person name="Steele A.D."/>
            <person name="Gui C."/>
            <person name="Meng S."/>
            <person name="Li G."/>
            <person name="Viehrig K."/>
            <person name="Ye F."/>
            <person name="Su P."/>
            <person name="Kiefer A.F."/>
            <person name="Nichols A."/>
            <person name="Cepeda A.J."/>
            <person name="Yan W."/>
            <person name="Fan B."/>
            <person name="Jiang Y."/>
            <person name="Adhikari A."/>
            <person name="Zheng C.-J."/>
            <person name="Schuster L."/>
            <person name="Cowan T.M."/>
            <person name="Smanski M.J."/>
            <person name="Chevrette M.G."/>
            <person name="De Carvalho L.P.S."/>
            <person name="Shen B."/>
        </authorList>
    </citation>
    <scope>NUCLEOTIDE SEQUENCE [LARGE SCALE GENOMIC DNA]</scope>
    <source>
        <strain evidence="3 4">NPDC000155</strain>
    </source>
</reference>
<gene>
    <name evidence="3" type="ORF">ABT384_01285</name>
</gene>
<accession>A0ABV1XI61</accession>